<accession>A0AA88KRX6</accession>
<evidence type="ECO:0000313" key="1">
    <source>
        <dbReference type="EMBL" id="KAG2387582.1"/>
    </source>
</evidence>
<dbReference type="EMBL" id="PYSW02000012">
    <property type="protein sequence ID" value="KAG2387582.1"/>
    <property type="molecule type" value="Genomic_DNA"/>
</dbReference>
<gene>
    <name evidence="1" type="ORF">C9374_001176</name>
</gene>
<protein>
    <submittedName>
        <fullName evidence="1">Uncharacterized protein</fullName>
    </submittedName>
</protein>
<dbReference type="AlphaFoldDB" id="A0AA88KRX6"/>
<name>A0AA88KRX6_NAELO</name>
<sequence length="114" mass="12634">MASSATLGPCLALAVVIGGIGAGPYFGRRLFEGHYREKQKPDYFRYGLWMRDYAVSDSIRENVEPTSGTIKSPVAKPLLGFIGPKIDTSNPFKAELEEQMDRLLLEVALKDVKK</sequence>
<reference evidence="1 2" key="1">
    <citation type="journal article" date="2018" name="BMC Genomics">
        <title>The genome of Naegleria lovaniensis, the basis for a comparative approach to unravel pathogenicity factors of the human pathogenic amoeba N. fowleri.</title>
        <authorList>
            <person name="Liechti N."/>
            <person name="Schurch N."/>
            <person name="Bruggmann R."/>
            <person name="Wittwer M."/>
        </authorList>
    </citation>
    <scope>NUCLEOTIDE SEQUENCE [LARGE SCALE GENOMIC DNA]</scope>
    <source>
        <strain evidence="1 2">ATCC 30569</strain>
    </source>
</reference>
<keyword evidence="2" id="KW-1185">Reference proteome</keyword>
<proteinExistence type="predicted"/>
<comment type="caution">
    <text evidence="1">The sequence shown here is derived from an EMBL/GenBank/DDBJ whole genome shotgun (WGS) entry which is preliminary data.</text>
</comment>
<evidence type="ECO:0000313" key="2">
    <source>
        <dbReference type="Proteomes" id="UP000816034"/>
    </source>
</evidence>
<dbReference type="GeneID" id="68093632"/>
<organism evidence="1 2">
    <name type="scientific">Naegleria lovaniensis</name>
    <name type="common">Amoeba</name>
    <dbReference type="NCBI Taxonomy" id="51637"/>
    <lineage>
        <taxon>Eukaryota</taxon>
        <taxon>Discoba</taxon>
        <taxon>Heterolobosea</taxon>
        <taxon>Tetramitia</taxon>
        <taxon>Eutetramitia</taxon>
        <taxon>Vahlkampfiidae</taxon>
        <taxon>Naegleria</taxon>
    </lineage>
</organism>
<dbReference type="RefSeq" id="XP_044551574.1">
    <property type="nucleotide sequence ID" value="XM_044687449.1"/>
</dbReference>
<dbReference type="Proteomes" id="UP000816034">
    <property type="component" value="Unassembled WGS sequence"/>
</dbReference>